<accession>A0AAD8IHD7</accession>
<evidence type="ECO:0000256" key="2">
    <source>
        <dbReference type="ARBA" id="ARBA00022737"/>
    </source>
</evidence>
<dbReference type="PANTHER" id="PTHR47186:SF14">
    <property type="entry name" value="PROTEIN KINASE DOMAIN-CONTAINING PROTEIN"/>
    <property type="match status" value="1"/>
</dbReference>
<dbReference type="GO" id="GO:0006952">
    <property type="term" value="P:defense response"/>
    <property type="evidence" value="ECO:0007669"/>
    <property type="project" value="UniProtKB-ARBA"/>
</dbReference>
<keyword evidence="6" id="KW-1185">Reference proteome</keyword>
<feature type="domain" description="Disease resistance protein At4g27190-like leucine-rich repeats" evidence="3">
    <location>
        <begin position="772"/>
        <end position="874"/>
    </location>
</feature>
<feature type="domain" description="Disease resistance R13L4/SHOC-2-like LRR" evidence="4">
    <location>
        <begin position="507"/>
        <end position="685"/>
    </location>
</feature>
<evidence type="ECO:0000313" key="6">
    <source>
        <dbReference type="Proteomes" id="UP001237642"/>
    </source>
</evidence>
<organism evidence="5 6">
    <name type="scientific">Heracleum sosnowskyi</name>
    <dbReference type="NCBI Taxonomy" id="360622"/>
    <lineage>
        <taxon>Eukaryota</taxon>
        <taxon>Viridiplantae</taxon>
        <taxon>Streptophyta</taxon>
        <taxon>Embryophyta</taxon>
        <taxon>Tracheophyta</taxon>
        <taxon>Spermatophyta</taxon>
        <taxon>Magnoliopsida</taxon>
        <taxon>eudicotyledons</taxon>
        <taxon>Gunneridae</taxon>
        <taxon>Pentapetalae</taxon>
        <taxon>asterids</taxon>
        <taxon>campanulids</taxon>
        <taxon>Apiales</taxon>
        <taxon>Apiaceae</taxon>
        <taxon>Apioideae</taxon>
        <taxon>apioid superclade</taxon>
        <taxon>Tordylieae</taxon>
        <taxon>Tordyliinae</taxon>
        <taxon>Heracleum</taxon>
    </lineage>
</organism>
<dbReference type="Proteomes" id="UP001237642">
    <property type="component" value="Unassembled WGS sequence"/>
</dbReference>
<dbReference type="PANTHER" id="PTHR47186">
    <property type="entry name" value="LEUCINE-RICH REPEAT-CONTAINING PROTEIN 57"/>
    <property type="match status" value="1"/>
</dbReference>
<dbReference type="InterPro" id="IPR057135">
    <property type="entry name" value="At4g27190-like_LRR"/>
</dbReference>
<evidence type="ECO:0000259" key="3">
    <source>
        <dbReference type="Pfam" id="PF23247"/>
    </source>
</evidence>
<dbReference type="GO" id="GO:0051707">
    <property type="term" value="P:response to other organism"/>
    <property type="evidence" value="ECO:0007669"/>
    <property type="project" value="UniProtKB-ARBA"/>
</dbReference>
<evidence type="ECO:0000313" key="5">
    <source>
        <dbReference type="EMBL" id="KAK1385745.1"/>
    </source>
</evidence>
<keyword evidence="1" id="KW-0433">Leucine-rich repeat</keyword>
<dbReference type="InterPro" id="IPR032675">
    <property type="entry name" value="LRR_dom_sf"/>
</dbReference>
<dbReference type="Gene3D" id="3.80.10.10">
    <property type="entry name" value="Ribonuclease Inhibitor"/>
    <property type="match status" value="6"/>
</dbReference>
<evidence type="ECO:0000256" key="1">
    <source>
        <dbReference type="ARBA" id="ARBA00022614"/>
    </source>
</evidence>
<dbReference type="SUPFAM" id="SSF52058">
    <property type="entry name" value="L domain-like"/>
    <property type="match status" value="3"/>
</dbReference>
<dbReference type="AlphaFoldDB" id="A0AAD8IHD7"/>
<evidence type="ECO:0000259" key="4">
    <source>
        <dbReference type="Pfam" id="PF23598"/>
    </source>
</evidence>
<sequence>MQNLKEVETWKAALAAIGCLSGTDKSVFLQSRRELQLDFPGGDGTLFDIKELYGSEEMDISNSKVLTAGNLKVMHIRNSILPDITDNLSFRNLEKLFMRFNLDLTYIPMSFFERMPVLKVLDMSNTGIKTLPPSVSKLVKLEELFMRCCELLTELPHEINALGNLKVLDLYGCITLAEKPKSLKFPRCLSFLDLTNCRSLTKLPESISKLGSLEYLNLSGCINLAEIPESIDFPKCLSFLDLRDCKSLTKLPQSITQLRFFKYLYLSGCTNLSEISDSISFPQSLSLLKLTNCRSLTKLPESISELRSLEHLNLAGCTNLAEVPDSIQFLEKLSALNLINCRSLTKLPEKLRYLQYLNVAGCSGLFDVPNTLSSTSIKILPPSVSKLIELEELLLRHCELLMELPHEIGTLENLKKLELRGCTNLEEIRESIHFPQSLCSLDLRDCKSLTKLPKSISKLRALKYLSLSGCTNLAEILESVDFPRSLALLDLSDCKRLTKLPGSTRKLRSLRKLSLCGCSSLLEVPTSFFGRMPALKILDMSGTSIKTLPHSVSKLIKLEELLSRHCELLTELPNEIGALGNLKVLELEGTNLVCLPEELGELSKLRCLKVSLYDAVSYRKSRNIVNIIPRKQLSKLTQLEKLSISVDPQDIWCNSAVEAIIEDLPSLRKLKTLKLYMPTTVLLQKLLELKWNKDDLSIYKNLSNFSFTIGPQAQRFVPRLPCDLEEEFLKLKRCLKYSNGKDDTTTFSEALKHAKALYMDRHWTIQKLSVFKLERMSALKFCLLVDCNEMQTVFDESDFNHGVASKGDNFHSLQYLAIHYLKKLEEIWRGPGVYCCMQTLKVLVVNMCPNLKTIFPQVGLGDLVNLEEIRVEDCPEIKTLIDAADLSLPRLKKLSLLSLPEMVSISSGLSIGKKLENIVIYDCPKLKRLPCVGVGSKVVVEIKGESEWWNALEWSSSQPYGFSELHIDEDSLDELAPQYRDSLRLSVKEFNAN</sequence>
<dbReference type="InterPro" id="IPR003591">
    <property type="entry name" value="Leu-rich_rpt_typical-subtyp"/>
</dbReference>
<gene>
    <name evidence="5" type="ORF">POM88_023480</name>
</gene>
<dbReference type="Pfam" id="PF13855">
    <property type="entry name" value="LRR_8"/>
    <property type="match status" value="1"/>
</dbReference>
<comment type="caution">
    <text evidence="5">The sequence shown here is derived from an EMBL/GenBank/DDBJ whole genome shotgun (WGS) entry which is preliminary data.</text>
</comment>
<dbReference type="SMART" id="SM00369">
    <property type="entry name" value="LRR_TYP"/>
    <property type="match status" value="5"/>
</dbReference>
<dbReference type="Pfam" id="PF23247">
    <property type="entry name" value="LRR_RPS2"/>
    <property type="match status" value="1"/>
</dbReference>
<dbReference type="EMBL" id="JAUIZM010000005">
    <property type="protein sequence ID" value="KAK1385745.1"/>
    <property type="molecule type" value="Genomic_DNA"/>
</dbReference>
<dbReference type="InterPro" id="IPR055414">
    <property type="entry name" value="LRR_R13L4/SHOC2-like"/>
</dbReference>
<reference evidence="5" key="1">
    <citation type="submission" date="2023-02" db="EMBL/GenBank/DDBJ databases">
        <title>Genome of toxic invasive species Heracleum sosnowskyi carries increased number of genes despite the absence of recent whole-genome duplications.</title>
        <authorList>
            <person name="Schelkunov M."/>
            <person name="Shtratnikova V."/>
            <person name="Makarenko M."/>
            <person name="Klepikova A."/>
            <person name="Omelchenko D."/>
            <person name="Novikova G."/>
            <person name="Obukhova E."/>
            <person name="Bogdanov V."/>
            <person name="Penin A."/>
            <person name="Logacheva M."/>
        </authorList>
    </citation>
    <scope>NUCLEOTIDE SEQUENCE</scope>
    <source>
        <strain evidence="5">Hsosn_3</strain>
        <tissue evidence="5">Leaf</tissue>
    </source>
</reference>
<dbReference type="Pfam" id="PF23598">
    <property type="entry name" value="LRR_14"/>
    <property type="match status" value="1"/>
</dbReference>
<name>A0AAD8IHD7_9APIA</name>
<dbReference type="InterPro" id="IPR001611">
    <property type="entry name" value="Leu-rich_rpt"/>
</dbReference>
<proteinExistence type="predicted"/>
<reference evidence="5" key="2">
    <citation type="submission" date="2023-05" db="EMBL/GenBank/DDBJ databases">
        <authorList>
            <person name="Schelkunov M.I."/>
        </authorList>
    </citation>
    <scope>NUCLEOTIDE SEQUENCE</scope>
    <source>
        <strain evidence="5">Hsosn_3</strain>
        <tissue evidence="5">Leaf</tissue>
    </source>
</reference>
<keyword evidence="2" id="KW-0677">Repeat</keyword>
<protein>
    <submittedName>
        <fullName evidence="5">Uncharacterized protein</fullName>
    </submittedName>
</protein>